<keyword evidence="3" id="KW-1185">Reference proteome</keyword>
<feature type="transmembrane region" description="Helical" evidence="1">
    <location>
        <begin position="12"/>
        <end position="38"/>
    </location>
</feature>
<keyword evidence="1" id="KW-0812">Transmembrane</keyword>
<comment type="caution">
    <text evidence="2">The sequence shown here is derived from an EMBL/GenBank/DDBJ whole genome shotgun (WGS) entry which is preliminary data.</text>
</comment>
<dbReference type="Proteomes" id="UP001610432">
    <property type="component" value="Unassembled WGS sequence"/>
</dbReference>
<reference evidence="2 3" key="1">
    <citation type="submission" date="2024-07" db="EMBL/GenBank/DDBJ databases">
        <title>Section-level genome sequencing and comparative genomics of Aspergillus sections Usti and Cavernicolus.</title>
        <authorList>
            <consortium name="Lawrence Berkeley National Laboratory"/>
            <person name="Nybo J.L."/>
            <person name="Vesth T.C."/>
            <person name="Theobald S."/>
            <person name="Frisvad J.C."/>
            <person name="Larsen T.O."/>
            <person name="Kjaerboelling I."/>
            <person name="Rothschild-Mancinelli K."/>
            <person name="Lyhne E.K."/>
            <person name="Kogle M.E."/>
            <person name="Barry K."/>
            <person name="Clum A."/>
            <person name="Na H."/>
            <person name="Ledsgaard L."/>
            <person name="Lin J."/>
            <person name="Lipzen A."/>
            <person name="Kuo A."/>
            <person name="Riley R."/>
            <person name="Mondo S."/>
            <person name="Labutti K."/>
            <person name="Haridas S."/>
            <person name="Pangalinan J."/>
            <person name="Salamov A.A."/>
            <person name="Simmons B.A."/>
            <person name="Magnuson J.K."/>
            <person name="Chen J."/>
            <person name="Drula E."/>
            <person name="Henrissat B."/>
            <person name="Wiebenga A."/>
            <person name="Lubbers R.J."/>
            <person name="Gomes A.C."/>
            <person name="Macurrencykelacurrency M.R."/>
            <person name="Stajich J."/>
            <person name="Grigoriev I.V."/>
            <person name="Mortensen U.H."/>
            <person name="De Vries R.P."/>
            <person name="Baker S.E."/>
            <person name="Andersen M.R."/>
        </authorList>
    </citation>
    <scope>NUCLEOTIDE SEQUENCE [LARGE SCALE GENOMIC DNA]</scope>
    <source>
        <strain evidence="2 3">CBS 449.75</strain>
    </source>
</reference>
<name>A0ABR4LVZ6_9EURO</name>
<dbReference type="EMBL" id="JBFXLQ010000013">
    <property type="protein sequence ID" value="KAL2868665.1"/>
    <property type="molecule type" value="Genomic_DNA"/>
</dbReference>
<dbReference type="GeneID" id="98143870"/>
<gene>
    <name evidence="2" type="ORF">BJX67DRAFT_350063</name>
</gene>
<sequence>MRRMFCVGVQPPMIAMFLTMPLLFFPKLCVLNLMIASWQIKEYFYLYFQCYY</sequence>
<evidence type="ECO:0000313" key="3">
    <source>
        <dbReference type="Proteomes" id="UP001610432"/>
    </source>
</evidence>
<proteinExistence type="predicted"/>
<evidence type="ECO:0000313" key="2">
    <source>
        <dbReference type="EMBL" id="KAL2868665.1"/>
    </source>
</evidence>
<accession>A0ABR4LVZ6</accession>
<feature type="non-terminal residue" evidence="2">
    <location>
        <position position="52"/>
    </location>
</feature>
<dbReference type="RefSeq" id="XP_070887644.1">
    <property type="nucleotide sequence ID" value="XM_071028798.1"/>
</dbReference>
<evidence type="ECO:0000256" key="1">
    <source>
        <dbReference type="SAM" id="Phobius"/>
    </source>
</evidence>
<keyword evidence="1" id="KW-1133">Transmembrane helix</keyword>
<organism evidence="2 3">
    <name type="scientific">Aspergillus lucknowensis</name>
    <dbReference type="NCBI Taxonomy" id="176173"/>
    <lineage>
        <taxon>Eukaryota</taxon>
        <taxon>Fungi</taxon>
        <taxon>Dikarya</taxon>
        <taxon>Ascomycota</taxon>
        <taxon>Pezizomycotina</taxon>
        <taxon>Eurotiomycetes</taxon>
        <taxon>Eurotiomycetidae</taxon>
        <taxon>Eurotiales</taxon>
        <taxon>Aspergillaceae</taxon>
        <taxon>Aspergillus</taxon>
        <taxon>Aspergillus subgen. Nidulantes</taxon>
    </lineage>
</organism>
<keyword evidence="1" id="KW-0472">Membrane</keyword>
<protein>
    <submittedName>
        <fullName evidence="2">Uncharacterized protein</fullName>
    </submittedName>
</protein>